<gene>
    <name evidence="1" type="ORF">GA0074704_3424</name>
</gene>
<organism evidence="1 2">
    <name type="scientific">Micromonospora siamensis</name>
    <dbReference type="NCBI Taxonomy" id="299152"/>
    <lineage>
        <taxon>Bacteria</taxon>
        <taxon>Bacillati</taxon>
        <taxon>Actinomycetota</taxon>
        <taxon>Actinomycetes</taxon>
        <taxon>Micromonosporales</taxon>
        <taxon>Micromonosporaceae</taxon>
        <taxon>Micromonospora</taxon>
    </lineage>
</organism>
<dbReference type="Proteomes" id="UP000198210">
    <property type="component" value="Chromosome I"/>
</dbReference>
<dbReference type="AlphaFoldDB" id="A0A1C5IHH3"/>
<evidence type="ECO:0000313" key="2">
    <source>
        <dbReference type="Proteomes" id="UP000198210"/>
    </source>
</evidence>
<accession>A0A1C5IHH3</accession>
<keyword evidence="2" id="KW-1185">Reference proteome</keyword>
<proteinExistence type="predicted"/>
<reference evidence="1 2" key="1">
    <citation type="submission" date="2016-06" db="EMBL/GenBank/DDBJ databases">
        <authorList>
            <person name="Kjaerup R.B."/>
            <person name="Dalgaard T.S."/>
            <person name="Juul-Madsen H.R."/>
        </authorList>
    </citation>
    <scope>NUCLEOTIDE SEQUENCE [LARGE SCALE GENOMIC DNA]</scope>
    <source>
        <strain evidence="1 2">DSM 45097</strain>
    </source>
</reference>
<name>A0A1C5IHH3_9ACTN</name>
<sequence>MSEANAESWLRRLVQGPVVAGFTFYLVIAEA</sequence>
<dbReference type="EMBL" id="LT607751">
    <property type="protein sequence ID" value="SCG57810.1"/>
    <property type="molecule type" value="Genomic_DNA"/>
</dbReference>
<protein>
    <submittedName>
        <fullName evidence="1">Uncharacterized protein</fullName>
    </submittedName>
</protein>
<evidence type="ECO:0000313" key="1">
    <source>
        <dbReference type="EMBL" id="SCG57810.1"/>
    </source>
</evidence>